<gene>
    <name evidence="23" type="primary">BQ5605_C001g00252</name>
    <name evidence="23" type="ORF">BQ5605_C001G00252</name>
</gene>
<dbReference type="InterPro" id="IPR039537">
    <property type="entry name" value="Retrotran_Ty1/copia-like"/>
</dbReference>
<dbReference type="PANTHER" id="PTHR42648:SF11">
    <property type="entry name" value="TRANSPOSON TY4-P GAG-POL POLYPROTEIN"/>
    <property type="match status" value="1"/>
</dbReference>
<protein>
    <submittedName>
        <fullName evidence="23">BQ5605_C001g00252 protein</fullName>
    </submittedName>
</protein>
<reference evidence="23 24" key="1">
    <citation type="submission" date="2016-11" db="EMBL/GenBank/DDBJ databases">
        <authorList>
            <person name="Jaros S."/>
            <person name="Januszkiewicz K."/>
            <person name="Wedrychowicz H."/>
        </authorList>
    </citation>
    <scope>NUCLEOTIDE SEQUENCE [LARGE SCALE GENOMIC DNA]</scope>
</reference>
<dbReference type="GO" id="GO:0008233">
    <property type="term" value="F:peptidase activity"/>
    <property type="evidence" value="ECO:0007669"/>
    <property type="project" value="UniProtKB-KW"/>
</dbReference>
<comment type="catalytic activity">
    <reaction evidence="20">
        <text>DNA(n) + a 2'-deoxyribonucleoside 5'-triphosphate = DNA(n+1) + diphosphate</text>
        <dbReference type="Rhea" id="RHEA:22508"/>
        <dbReference type="Rhea" id="RHEA-COMP:17339"/>
        <dbReference type="Rhea" id="RHEA-COMP:17340"/>
        <dbReference type="ChEBI" id="CHEBI:33019"/>
        <dbReference type="ChEBI" id="CHEBI:61560"/>
        <dbReference type="ChEBI" id="CHEBI:173112"/>
        <dbReference type="EC" id="2.7.7.7"/>
    </reaction>
</comment>
<evidence type="ECO:0000256" key="21">
    <source>
        <dbReference type="SAM" id="MobiDB-lite"/>
    </source>
</evidence>
<evidence type="ECO:0000256" key="17">
    <source>
        <dbReference type="ARBA" id="ARBA00023113"/>
    </source>
</evidence>
<keyword evidence="6" id="KW-0540">Nuclease</keyword>
<keyword evidence="17" id="KW-0917">Virion maturation</keyword>
<evidence type="ECO:0000256" key="4">
    <source>
        <dbReference type="ARBA" id="ARBA00022670"/>
    </source>
</evidence>
<dbReference type="PANTHER" id="PTHR42648">
    <property type="entry name" value="TRANSPOSASE, PUTATIVE-RELATED"/>
    <property type="match status" value="1"/>
</dbReference>
<keyword evidence="11" id="KW-0067">ATP-binding</keyword>
<accession>A0A2X0MQ60</accession>
<evidence type="ECO:0000313" key="23">
    <source>
        <dbReference type="EMBL" id="SGY45142.1"/>
    </source>
</evidence>
<keyword evidence="12" id="KW-0460">Magnesium</keyword>
<dbReference type="GO" id="GO:0046872">
    <property type="term" value="F:metal ion binding"/>
    <property type="evidence" value="ECO:0007669"/>
    <property type="project" value="UniProtKB-KW"/>
</dbReference>
<evidence type="ECO:0000256" key="19">
    <source>
        <dbReference type="ARBA" id="ARBA00048173"/>
    </source>
</evidence>
<comment type="function">
    <text evidence="1">The aspartyl protease (PR) mediates the proteolytic cleavages of the Gag and Gag-Pol polyproteins after assembly of the VLP.</text>
</comment>
<dbReference type="AlphaFoldDB" id="A0A2X0MQ60"/>
<dbReference type="GO" id="GO:0005524">
    <property type="term" value="F:ATP binding"/>
    <property type="evidence" value="ECO:0007669"/>
    <property type="project" value="UniProtKB-KW"/>
</dbReference>
<evidence type="ECO:0000256" key="10">
    <source>
        <dbReference type="ARBA" id="ARBA00022801"/>
    </source>
</evidence>
<dbReference type="Proteomes" id="UP000249464">
    <property type="component" value="Unassembled WGS sequence"/>
</dbReference>
<dbReference type="Pfam" id="PF22936">
    <property type="entry name" value="Pol_BBD"/>
    <property type="match status" value="1"/>
</dbReference>
<evidence type="ECO:0000256" key="12">
    <source>
        <dbReference type="ARBA" id="ARBA00022842"/>
    </source>
</evidence>
<feature type="region of interest" description="Disordered" evidence="21">
    <location>
        <begin position="92"/>
        <end position="120"/>
    </location>
</feature>
<dbReference type="Pfam" id="PF00665">
    <property type="entry name" value="rve"/>
    <property type="match status" value="1"/>
</dbReference>
<evidence type="ECO:0000313" key="24">
    <source>
        <dbReference type="Proteomes" id="UP000249464"/>
    </source>
</evidence>
<dbReference type="SUPFAM" id="SSF53098">
    <property type="entry name" value="Ribonuclease H-like"/>
    <property type="match status" value="1"/>
</dbReference>
<evidence type="ECO:0000256" key="20">
    <source>
        <dbReference type="ARBA" id="ARBA00049244"/>
    </source>
</evidence>
<evidence type="ECO:0000259" key="22">
    <source>
        <dbReference type="PROSITE" id="PS50994"/>
    </source>
</evidence>
<dbReference type="Gene3D" id="3.30.420.10">
    <property type="entry name" value="Ribonuclease H-like superfamily/Ribonuclease H"/>
    <property type="match status" value="1"/>
</dbReference>
<keyword evidence="10" id="KW-0378">Hydrolase</keyword>
<evidence type="ECO:0000256" key="7">
    <source>
        <dbReference type="ARBA" id="ARBA00022723"/>
    </source>
</evidence>
<keyword evidence="16" id="KW-0808">Transferase</keyword>
<evidence type="ECO:0000256" key="13">
    <source>
        <dbReference type="ARBA" id="ARBA00022884"/>
    </source>
</evidence>
<name>A0A2X0MQ60_9BASI</name>
<keyword evidence="8" id="KW-0547">Nucleotide-binding</keyword>
<evidence type="ECO:0000256" key="11">
    <source>
        <dbReference type="ARBA" id="ARBA00022840"/>
    </source>
</evidence>
<dbReference type="GO" id="GO:0005634">
    <property type="term" value="C:nucleus"/>
    <property type="evidence" value="ECO:0007669"/>
    <property type="project" value="UniProtKB-ARBA"/>
</dbReference>
<evidence type="ECO:0000256" key="15">
    <source>
        <dbReference type="ARBA" id="ARBA00022918"/>
    </source>
</evidence>
<feature type="domain" description="Integrase catalytic" evidence="22">
    <location>
        <begin position="361"/>
        <end position="468"/>
    </location>
</feature>
<evidence type="ECO:0000256" key="9">
    <source>
        <dbReference type="ARBA" id="ARBA00022759"/>
    </source>
</evidence>
<evidence type="ECO:0000256" key="3">
    <source>
        <dbReference type="ARBA" id="ARBA00022612"/>
    </source>
</evidence>
<evidence type="ECO:0000256" key="5">
    <source>
        <dbReference type="ARBA" id="ARBA00022695"/>
    </source>
</evidence>
<evidence type="ECO:0000256" key="8">
    <source>
        <dbReference type="ARBA" id="ARBA00022741"/>
    </source>
</evidence>
<proteinExistence type="predicted"/>
<keyword evidence="5" id="KW-0548">Nucleotidyltransferase</keyword>
<evidence type="ECO:0000256" key="16">
    <source>
        <dbReference type="ARBA" id="ARBA00022932"/>
    </source>
</evidence>
<dbReference type="EMBL" id="FQNC01000043">
    <property type="protein sequence ID" value="SGY45142.1"/>
    <property type="molecule type" value="Genomic_DNA"/>
</dbReference>
<sequence>MPPCPPTWSGFHVWTNRAMVLVNHLQMAQLDLEQAIAARALDDLPPVFNSWLTTFYAVKVQDNKLPRVEQIFASMETVACTLCHDPTPALAAKPVAPTKPSASGKKGRWDRSGPAPSNCPACGQGKHWVDKCPDTRKRAKYFKLRNAMKELQGTSLSQAPAFVATEEASKDLDMSIFSSPTFVSFGAPNVVLLDSASTCHIVNGPLAPTSHILQGLGGTVKASGVGSVKLVSDIGTKFTLNNVIYAPESPANLVSLRTQQGRIATASAITSRIYKLNTSVRTPSPGAIRTLVTTKSHGIPLLTLHRRYGHASVQTLKKLAASGQVEGLDWTYSDLECVDFTCDACLASKAHCLPFPPLSFHASEPLALVHSDVLSFPEESISHKRYLVTFVDDFSRKTWVYPIGHKSEVLQTFKDWLMEIKNETGCRVKTLRSDNGGEYISTAFNGFCVAHGIRCKLTIPYMPEQNGRSTKLSLVRRPPPPPTVGALRAVGCRAWV</sequence>
<comment type="catalytic activity">
    <reaction evidence="19">
        <text>DNA(n) + a 2'-deoxyribonucleoside 5'-triphosphate = DNA(n+1) + diphosphate</text>
        <dbReference type="Rhea" id="RHEA:22508"/>
        <dbReference type="Rhea" id="RHEA-COMP:17339"/>
        <dbReference type="Rhea" id="RHEA-COMP:17340"/>
        <dbReference type="ChEBI" id="CHEBI:33019"/>
        <dbReference type="ChEBI" id="CHEBI:61560"/>
        <dbReference type="ChEBI" id="CHEBI:173112"/>
        <dbReference type="EC" id="2.7.7.49"/>
    </reaction>
</comment>
<dbReference type="GO" id="GO:0003887">
    <property type="term" value="F:DNA-directed DNA polymerase activity"/>
    <property type="evidence" value="ECO:0007669"/>
    <property type="project" value="UniProtKB-KW"/>
</dbReference>
<evidence type="ECO:0000256" key="2">
    <source>
        <dbReference type="ARBA" id="ARBA00022578"/>
    </source>
</evidence>
<dbReference type="GO" id="GO:0032196">
    <property type="term" value="P:transposition"/>
    <property type="evidence" value="ECO:0007669"/>
    <property type="project" value="UniProtKB-KW"/>
</dbReference>
<keyword evidence="18" id="KW-0233">DNA recombination</keyword>
<organism evidence="23 24">
    <name type="scientific">Microbotryum silenes-dioicae</name>
    <dbReference type="NCBI Taxonomy" id="796604"/>
    <lineage>
        <taxon>Eukaryota</taxon>
        <taxon>Fungi</taxon>
        <taxon>Dikarya</taxon>
        <taxon>Basidiomycota</taxon>
        <taxon>Pucciniomycotina</taxon>
        <taxon>Microbotryomycetes</taxon>
        <taxon>Microbotryales</taxon>
        <taxon>Microbotryaceae</taxon>
        <taxon>Microbotryum</taxon>
    </lineage>
</organism>
<dbReference type="GO" id="GO:0004519">
    <property type="term" value="F:endonuclease activity"/>
    <property type="evidence" value="ECO:0007669"/>
    <property type="project" value="UniProtKB-KW"/>
</dbReference>
<keyword evidence="4" id="KW-0645">Protease</keyword>
<evidence type="ECO:0000256" key="14">
    <source>
        <dbReference type="ARBA" id="ARBA00022908"/>
    </source>
</evidence>
<dbReference type="GO" id="GO:0015074">
    <property type="term" value="P:DNA integration"/>
    <property type="evidence" value="ECO:0007669"/>
    <property type="project" value="UniProtKB-KW"/>
</dbReference>
<dbReference type="InterPro" id="IPR036397">
    <property type="entry name" value="RNaseH_sf"/>
</dbReference>
<dbReference type="InterPro" id="IPR001584">
    <property type="entry name" value="Integrase_cat-core"/>
</dbReference>
<keyword evidence="3" id="KW-1188">Viral release from host cell</keyword>
<keyword evidence="14" id="KW-0229">DNA integration</keyword>
<dbReference type="PROSITE" id="PS50994">
    <property type="entry name" value="INTEGRASE"/>
    <property type="match status" value="1"/>
</dbReference>
<keyword evidence="13" id="KW-0694">RNA-binding</keyword>
<dbReference type="STRING" id="796604.A0A2X0MQ60"/>
<keyword evidence="7" id="KW-0479">Metal-binding</keyword>
<evidence type="ECO:0000256" key="1">
    <source>
        <dbReference type="ARBA" id="ARBA00002180"/>
    </source>
</evidence>
<dbReference type="GO" id="GO:0003723">
    <property type="term" value="F:RNA binding"/>
    <property type="evidence" value="ECO:0007669"/>
    <property type="project" value="UniProtKB-KW"/>
</dbReference>
<keyword evidence="9" id="KW-0255">Endonuclease</keyword>
<dbReference type="InterPro" id="IPR012337">
    <property type="entry name" value="RNaseH-like_sf"/>
</dbReference>
<dbReference type="GO" id="GO:0006310">
    <property type="term" value="P:DNA recombination"/>
    <property type="evidence" value="ECO:0007669"/>
    <property type="project" value="UniProtKB-KW"/>
</dbReference>
<keyword evidence="2" id="KW-0815">Transposition</keyword>
<dbReference type="GO" id="GO:0006508">
    <property type="term" value="P:proteolysis"/>
    <property type="evidence" value="ECO:0007669"/>
    <property type="project" value="UniProtKB-KW"/>
</dbReference>
<keyword evidence="15" id="KW-0695">RNA-directed DNA polymerase</keyword>
<dbReference type="GO" id="GO:0003964">
    <property type="term" value="F:RNA-directed DNA polymerase activity"/>
    <property type="evidence" value="ECO:0007669"/>
    <property type="project" value="UniProtKB-KW"/>
</dbReference>
<dbReference type="InterPro" id="IPR054722">
    <property type="entry name" value="PolX-like_BBD"/>
</dbReference>
<evidence type="ECO:0000256" key="18">
    <source>
        <dbReference type="ARBA" id="ARBA00023172"/>
    </source>
</evidence>
<keyword evidence="16" id="KW-0239">DNA-directed DNA polymerase</keyword>
<evidence type="ECO:0000256" key="6">
    <source>
        <dbReference type="ARBA" id="ARBA00022722"/>
    </source>
</evidence>
<keyword evidence="24" id="KW-1185">Reference proteome</keyword>